<reference evidence="2 3" key="1">
    <citation type="journal article" date="2013" name="Genome Biol.">
        <title>The genome sequence of the most widely cultivated cacao type and its use to identify candidate genes regulating pod color.</title>
        <authorList>
            <person name="Motamayor J.C."/>
            <person name="Mockaitis K."/>
            <person name="Schmutz J."/>
            <person name="Haiminen N."/>
            <person name="Iii D.L."/>
            <person name="Cornejo O."/>
            <person name="Findley S.D."/>
            <person name="Zheng P."/>
            <person name="Utro F."/>
            <person name="Royaert S."/>
            <person name="Saski C."/>
            <person name="Jenkins J."/>
            <person name="Podicheti R."/>
            <person name="Zhao M."/>
            <person name="Scheffler B.E."/>
            <person name="Stack J.C."/>
            <person name="Feltus F.A."/>
            <person name="Mustiga G.M."/>
            <person name="Amores F."/>
            <person name="Phillips W."/>
            <person name="Marelli J.P."/>
            <person name="May G.D."/>
            <person name="Shapiro H."/>
            <person name="Ma J."/>
            <person name="Bustamante C.D."/>
            <person name="Schnell R.J."/>
            <person name="Main D."/>
            <person name="Gilbert D."/>
            <person name="Parida L."/>
            <person name="Kuhn D.N."/>
        </authorList>
    </citation>
    <scope>NUCLEOTIDE SEQUENCE [LARGE SCALE GENOMIC DNA]</scope>
    <source>
        <strain evidence="3">cv. Matina 1-6</strain>
    </source>
</reference>
<feature type="transmembrane region" description="Helical" evidence="1">
    <location>
        <begin position="20"/>
        <end position="46"/>
    </location>
</feature>
<dbReference type="HOGENOM" id="CLU_2709800_0_0_1"/>
<dbReference type="Proteomes" id="UP000026915">
    <property type="component" value="Chromosome 1"/>
</dbReference>
<dbReference type="EMBL" id="CM001879">
    <property type="protein sequence ID" value="EOX95308.1"/>
    <property type="molecule type" value="Genomic_DNA"/>
</dbReference>
<protein>
    <submittedName>
        <fullName evidence="2">Uncharacterized protein</fullName>
    </submittedName>
</protein>
<dbReference type="AlphaFoldDB" id="A0A061DZ68"/>
<keyword evidence="3" id="KW-1185">Reference proteome</keyword>
<dbReference type="InParanoid" id="A0A061DZ68"/>
<proteinExistence type="predicted"/>
<name>A0A061DZ68_THECC</name>
<keyword evidence="1" id="KW-0472">Membrane</keyword>
<keyword evidence="1" id="KW-0812">Transmembrane</keyword>
<dbReference type="Gramene" id="EOX95308">
    <property type="protein sequence ID" value="EOX95308"/>
    <property type="gene ID" value="TCM_004845"/>
</dbReference>
<organism evidence="2 3">
    <name type="scientific">Theobroma cacao</name>
    <name type="common">Cacao</name>
    <name type="synonym">Cocoa</name>
    <dbReference type="NCBI Taxonomy" id="3641"/>
    <lineage>
        <taxon>Eukaryota</taxon>
        <taxon>Viridiplantae</taxon>
        <taxon>Streptophyta</taxon>
        <taxon>Embryophyta</taxon>
        <taxon>Tracheophyta</taxon>
        <taxon>Spermatophyta</taxon>
        <taxon>Magnoliopsida</taxon>
        <taxon>eudicotyledons</taxon>
        <taxon>Gunneridae</taxon>
        <taxon>Pentapetalae</taxon>
        <taxon>rosids</taxon>
        <taxon>malvids</taxon>
        <taxon>Malvales</taxon>
        <taxon>Malvaceae</taxon>
        <taxon>Byttnerioideae</taxon>
        <taxon>Theobroma</taxon>
    </lineage>
</organism>
<evidence type="ECO:0000256" key="1">
    <source>
        <dbReference type="SAM" id="Phobius"/>
    </source>
</evidence>
<evidence type="ECO:0000313" key="2">
    <source>
        <dbReference type="EMBL" id="EOX95308.1"/>
    </source>
</evidence>
<gene>
    <name evidence="2" type="ORF">TCM_004845</name>
</gene>
<accession>A0A061DZ68</accession>
<evidence type="ECO:0000313" key="3">
    <source>
        <dbReference type="Proteomes" id="UP000026915"/>
    </source>
</evidence>
<keyword evidence="1" id="KW-1133">Transmembrane helix</keyword>
<sequence>MVGVWVGRGAKKSIYIDMHYGSLILLFLIMGLDFTSLSTVSLWLYVCWPCEFVTVKNIVARLIIGKNMVMAKG</sequence>